<organism evidence="1 2">
    <name type="scientific">Hermanssonia centrifuga</name>
    <dbReference type="NCBI Taxonomy" id="98765"/>
    <lineage>
        <taxon>Eukaryota</taxon>
        <taxon>Fungi</taxon>
        <taxon>Dikarya</taxon>
        <taxon>Basidiomycota</taxon>
        <taxon>Agaricomycotina</taxon>
        <taxon>Agaricomycetes</taxon>
        <taxon>Polyporales</taxon>
        <taxon>Meruliaceae</taxon>
        <taxon>Hermanssonia</taxon>
    </lineage>
</organism>
<protein>
    <submittedName>
        <fullName evidence="1">Uncharacterized protein</fullName>
    </submittedName>
</protein>
<dbReference type="Proteomes" id="UP000186601">
    <property type="component" value="Unassembled WGS sequence"/>
</dbReference>
<evidence type="ECO:0000313" key="2">
    <source>
        <dbReference type="Proteomes" id="UP000186601"/>
    </source>
</evidence>
<keyword evidence="2" id="KW-1185">Reference proteome</keyword>
<evidence type="ECO:0000313" key="1">
    <source>
        <dbReference type="EMBL" id="PSS05353.1"/>
    </source>
</evidence>
<comment type="caution">
    <text evidence="1">The sequence shown here is derived from an EMBL/GenBank/DDBJ whole genome shotgun (WGS) entry which is preliminary data.</text>
</comment>
<dbReference type="EMBL" id="MLYV02000378">
    <property type="protein sequence ID" value="PSS05353.1"/>
    <property type="molecule type" value="Genomic_DNA"/>
</dbReference>
<proteinExistence type="predicted"/>
<reference evidence="1 2" key="1">
    <citation type="submission" date="2018-02" db="EMBL/GenBank/DDBJ databases">
        <title>Genome sequence of the basidiomycete white-rot fungus Phlebia centrifuga.</title>
        <authorList>
            <person name="Granchi Z."/>
            <person name="Peng M."/>
            <person name="de Vries R.P."/>
            <person name="Hilden K."/>
            <person name="Makela M.R."/>
            <person name="Grigoriev I."/>
            <person name="Riley R."/>
        </authorList>
    </citation>
    <scope>NUCLEOTIDE SEQUENCE [LARGE SCALE GENOMIC DNA]</scope>
    <source>
        <strain evidence="1 2">FBCC195</strain>
    </source>
</reference>
<name>A0A2R6QB38_9APHY</name>
<sequence>MESAVDSYHITPLLLTRNNVAFAVKHKLYQNSVLQLALNFLGSVFSRVLSPKPSQSLPFIPSRVREKVPRMEPLFSHPVRTRTNFHHRKRIYTLHAPERLYTYQRIAVHAYTTIRRVPCNARLLAANVYPNFAVLAFFGVSIASVQDHPLTGRPSRPTQATHNVA</sequence>
<accession>A0A2R6QB38</accession>
<dbReference type="AlphaFoldDB" id="A0A2R6QB38"/>
<gene>
    <name evidence="1" type="ORF">PHLCEN_2v3925</name>
</gene>